<reference evidence="1" key="1">
    <citation type="journal article" date="2020" name="Virus Genes">
        <title>Whole-genome sequencing and comparative transcriptome analysis of Bombyx mori nucleopolyhedrovirus La strain.</title>
        <authorList>
            <person name="Fujimoto S."/>
            <person name="Kawamoto M."/>
            <person name="Shoji K."/>
            <person name="Suzuki Y."/>
            <person name="Katsuma S."/>
            <person name="Iwanaga M."/>
        </authorList>
    </citation>
    <scope>NUCLEOTIDE SEQUENCE</scope>
    <source>
        <strain evidence="1">La</strain>
    </source>
</reference>
<organismHost>
    <name type="scientific">Bombyx mori</name>
    <name type="common">Silk moth</name>
    <dbReference type="NCBI Taxonomy" id="7091"/>
</organismHost>
<accession>A0A679DZE7</accession>
<organism evidence="1">
    <name type="scientific">Bombyx mori nuclear polyhedrosis virus</name>
    <name type="common">BmNPV</name>
    <dbReference type="NCBI Taxonomy" id="271108"/>
    <lineage>
        <taxon>Viruses</taxon>
        <taxon>Viruses incertae sedis</taxon>
        <taxon>Naldaviricetes</taxon>
        <taxon>Lefavirales</taxon>
        <taxon>Baculoviridae</taxon>
        <taxon>Alphabaculovirus</taxon>
        <taxon>Alphabaculovirus bomori</taxon>
    </lineage>
</organism>
<dbReference type="EMBL" id="LC500465">
    <property type="protein sequence ID" value="BBN66163.1"/>
    <property type="molecule type" value="Genomic_DNA"/>
</dbReference>
<sequence>MFVNNFVIIYFQKFQMLQSVRVGQFVDNKFVFAFKRSVCNPLHSVQNGHIFIYTSGAVTFCNMSDCVCYLWQRDNGPENYTRVVT</sequence>
<gene>
    <name evidence="1" type="primary">Bm111</name>
</gene>
<protein>
    <submittedName>
        <fullName evidence="1">Uncharacterized protein</fullName>
    </submittedName>
</protein>
<evidence type="ECO:0000313" key="1">
    <source>
        <dbReference type="EMBL" id="BBN66163.1"/>
    </source>
</evidence>
<name>A0A679DZE7_NPVBM</name>
<proteinExistence type="predicted"/>